<evidence type="ECO:0000313" key="4">
    <source>
        <dbReference type="Proteomes" id="UP000001695"/>
    </source>
</evidence>
<evidence type="ECO:0000313" key="3">
    <source>
        <dbReference type="EMBL" id="ACB97135.1"/>
    </source>
</evidence>
<proteinExistence type="inferred from homology"/>
<dbReference type="eggNOG" id="COG1872">
    <property type="taxonomic scope" value="Bacteria"/>
</dbReference>
<dbReference type="AlphaFoldDB" id="B2IG61"/>
<dbReference type="PANTHER" id="PTHR13420">
    <property type="entry name" value="UPF0235 PROTEIN C15ORF40"/>
    <property type="match status" value="1"/>
</dbReference>
<dbReference type="HAMAP" id="MF_00634">
    <property type="entry name" value="UPF0235"/>
    <property type="match status" value="1"/>
</dbReference>
<dbReference type="PANTHER" id="PTHR13420:SF7">
    <property type="entry name" value="UPF0235 PROTEIN C15ORF40"/>
    <property type="match status" value="1"/>
</dbReference>
<reference evidence="3 4" key="2">
    <citation type="journal article" date="2010" name="J. Bacteriol.">
        <title>Complete genome sequence of Beijerinckia indica subsp. indica.</title>
        <authorList>
            <person name="Tamas I."/>
            <person name="Dedysh S.N."/>
            <person name="Liesack W."/>
            <person name="Stott M.B."/>
            <person name="Alam M."/>
            <person name="Murrell J.C."/>
            <person name="Dunfield P.F."/>
        </authorList>
    </citation>
    <scope>NUCLEOTIDE SEQUENCE [LARGE SCALE GENOMIC DNA]</scope>
    <source>
        <strain evidence="4">ATCC 9039 / DSM 1715 / NCIMB 8712</strain>
    </source>
</reference>
<dbReference type="GO" id="GO:0005737">
    <property type="term" value="C:cytoplasm"/>
    <property type="evidence" value="ECO:0007669"/>
    <property type="project" value="TreeGrafter"/>
</dbReference>
<dbReference type="NCBIfam" id="TIGR00251">
    <property type="entry name" value="DUF167 family protein"/>
    <property type="match status" value="1"/>
</dbReference>
<dbReference type="OrthoDB" id="9801972at2"/>
<evidence type="ECO:0000256" key="2">
    <source>
        <dbReference type="HAMAP-Rule" id="MF_00634"/>
    </source>
</evidence>
<comment type="similarity">
    <text evidence="1 2">Belongs to the UPF0235 family.</text>
</comment>
<dbReference type="HOGENOM" id="CLU_130694_3_2_5"/>
<dbReference type="Pfam" id="PF02594">
    <property type="entry name" value="DUF167"/>
    <property type="match status" value="1"/>
</dbReference>
<reference evidence="4" key="1">
    <citation type="submission" date="2008-03" db="EMBL/GenBank/DDBJ databases">
        <title>Complete sequence of chromosome of Beijerinckia indica subsp. indica ATCC 9039.</title>
        <authorList>
            <consortium name="US DOE Joint Genome Institute"/>
            <person name="Copeland A."/>
            <person name="Lucas S."/>
            <person name="Lapidus A."/>
            <person name="Glavina del Rio T."/>
            <person name="Dalin E."/>
            <person name="Tice H."/>
            <person name="Bruce D."/>
            <person name="Goodwin L."/>
            <person name="Pitluck S."/>
            <person name="LaButti K."/>
            <person name="Schmutz J."/>
            <person name="Larimer F."/>
            <person name="Land M."/>
            <person name="Hauser L."/>
            <person name="Kyrpides N."/>
            <person name="Mikhailova N."/>
            <person name="Dunfield P.F."/>
            <person name="Dedysh S.N."/>
            <person name="Liesack W."/>
            <person name="Saw J.H."/>
            <person name="Alam M."/>
            <person name="Chen Y."/>
            <person name="Murrell J.C."/>
            <person name="Richardson P."/>
        </authorList>
    </citation>
    <scope>NUCLEOTIDE SEQUENCE [LARGE SCALE GENOMIC DNA]</scope>
    <source>
        <strain evidence="4">ATCC 9039 / DSM 1715 / NCIMB 8712</strain>
    </source>
</reference>
<evidence type="ECO:0000256" key="1">
    <source>
        <dbReference type="ARBA" id="ARBA00010364"/>
    </source>
</evidence>
<organism evidence="3 4">
    <name type="scientific">Beijerinckia indica subsp. indica (strain ATCC 9039 / DSM 1715 / NCIMB 8712)</name>
    <dbReference type="NCBI Taxonomy" id="395963"/>
    <lineage>
        <taxon>Bacteria</taxon>
        <taxon>Pseudomonadati</taxon>
        <taxon>Pseudomonadota</taxon>
        <taxon>Alphaproteobacteria</taxon>
        <taxon>Hyphomicrobiales</taxon>
        <taxon>Beijerinckiaceae</taxon>
        <taxon>Beijerinckia</taxon>
    </lineage>
</organism>
<protein>
    <recommendedName>
        <fullName evidence="2">UPF0235 protein Bind_3579</fullName>
    </recommendedName>
</protein>
<dbReference type="SUPFAM" id="SSF69786">
    <property type="entry name" value="YggU-like"/>
    <property type="match status" value="1"/>
</dbReference>
<keyword evidence="4" id="KW-1185">Reference proteome</keyword>
<sequence>MLIDQAMADVEIAIRVTPKASANRIVVETAPDGSERLRIYVTTVPENGKANRDVLRLLAKHLDIPPSSLEIIRGSTGRDKIVRFSRD</sequence>
<dbReference type="EMBL" id="CP001016">
    <property type="protein sequence ID" value="ACB97135.1"/>
    <property type="molecule type" value="Genomic_DNA"/>
</dbReference>
<name>B2IG61_BEII9</name>
<accession>B2IG61</accession>
<dbReference type="RefSeq" id="WP_012386483.1">
    <property type="nucleotide sequence ID" value="NC_010581.1"/>
</dbReference>
<gene>
    <name evidence="3" type="ordered locus">Bind_3579</name>
</gene>
<dbReference type="Proteomes" id="UP000001695">
    <property type="component" value="Chromosome"/>
</dbReference>
<dbReference type="KEGG" id="bid:Bind_3579"/>
<dbReference type="InterPro" id="IPR003746">
    <property type="entry name" value="DUF167"/>
</dbReference>
<dbReference type="InterPro" id="IPR036591">
    <property type="entry name" value="YggU-like_sf"/>
</dbReference>
<dbReference type="Gene3D" id="3.30.1200.10">
    <property type="entry name" value="YggU-like"/>
    <property type="match status" value="1"/>
</dbReference>
<dbReference type="SMART" id="SM01152">
    <property type="entry name" value="DUF167"/>
    <property type="match status" value="1"/>
</dbReference>